<dbReference type="Gene3D" id="2.30.130.60">
    <property type="match status" value="1"/>
</dbReference>
<accession>A0AB36TGL9</accession>
<keyword evidence="6 7" id="KW-0694">RNA-binding</keyword>
<name>A0AB36TGL9_ACETH</name>
<dbReference type="InterPro" id="IPR031341">
    <property type="entry name" value="Methyltr_RsmF_N"/>
</dbReference>
<dbReference type="SUPFAM" id="SSF53335">
    <property type="entry name" value="S-adenosyl-L-methionine-dependent methyltransferases"/>
    <property type="match status" value="1"/>
</dbReference>
<feature type="binding site" evidence="7">
    <location>
        <position position="134"/>
    </location>
    <ligand>
        <name>S-adenosyl-L-methionine</name>
        <dbReference type="ChEBI" id="CHEBI:59789"/>
    </ligand>
</feature>
<dbReference type="Gene3D" id="3.40.50.150">
    <property type="entry name" value="Vaccinia Virus protein VP39"/>
    <property type="match status" value="1"/>
</dbReference>
<evidence type="ECO:0000256" key="3">
    <source>
        <dbReference type="ARBA" id="ARBA00022603"/>
    </source>
</evidence>
<evidence type="ECO:0000256" key="4">
    <source>
        <dbReference type="ARBA" id="ARBA00022679"/>
    </source>
</evidence>
<protein>
    <submittedName>
        <fullName evidence="9">NOL1/NOP2/sun family putative RNA methylase</fullName>
    </submittedName>
</protein>
<dbReference type="CDD" id="cd21147">
    <property type="entry name" value="RsmF_methylt_CTD1"/>
    <property type="match status" value="1"/>
</dbReference>
<dbReference type="InterPro" id="IPR031340">
    <property type="entry name" value="RsmF_methylt_CI"/>
</dbReference>
<dbReference type="GO" id="GO:0001510">
    <property type="term" value="P:RNA methylation"/>
    <property type="evidence" value="ECO:0007669"/>
    <property type="project" value="InterPro"/>
</dbReference>
<dbReference type="CDD" id="cd02440">
    <property type="entry name" value="AdoMet_MTases"/>
    <property type="match status" value="1"/>
</dbReference>
<dbReference type="GO" id="GO:0003723">
    <property type="term" value="F:RNA binding"/>
    <property type="evidence" value="ECO:0007669"/>
    <property type="project" value="UniProtKB-UniRule"/>
</dbReference>
<dbReference type="RefSeq" id="WP_003511692.1">
    <property type="nucleotide sequence ID" value="NZ_CP013828.1"/>
</dbReference>
<dbReference type="GO" id="GO:0008757">
    <property type="term" value="F:S-adenosylmethionine-dependent methyltransferase activity"/>
    <property type="evidence" value="ECO:0007669"/>
    <property type="project" value="InterPro"/>
</dbReference>
<dbReference type="PROSITE" id="PS51686">
    <property type="entry name" value="SAM_MT_RSMB_NOP"/>
    <property type="match status" value="1"/>
</dbReference>
<evidence type="ECO:0000256" key="1">
    <source>
        <dbReference type="ARBA" id="ARBA00007494"/>
    </source>
</evidence>
<dbReference type="InterPro" id="IPR001678">
    <property type="entry name" value="MeTrfase_RsmB-F_NOP2_dom"/>
</dbReference>
<dbReference type="Pfam" id="PF17125">
    <property type="entry name" value="Methyltr_RsmF_N"/>
    <property type="match status" value="1"/>
</dbReference>
<dbReference type="InterPro" id="IPR011023">
    <property type="entry name" value="Nop2p"/>
</dbReference>
<feature type="binding site" evidence="7">
    <location>
        <position position="179"/>
    </location>
    <ligand>
        <name>S-adenosyl-L-methionine</name>
        <dbReference type="ChEBI" id="CHEBI:59789"/>
    </ligand>
</feature>
<dbReference type="Gene3D" id="3.30.70.1170">
    <property type="entry name" value="Sun protein, domain 3"/>
    <property type="match status" value="1"/>
</dbReference>
<dbReference type="GO" id="GO:0006396">
    <property type="term" value="P:RNA processing"/>
    <property type="evidence" value="ECO:0007669"/>
    <property type="project" value="InterPro"/>
</dbReference>
<dbReference type="PRINTS" id="PR02008">
    <property type="entry name" value="RCMTFAMILY"/>
</dbReference>
<dbReference type="InterPro" id="IPR023267">
    <property type="entry name" value="RCMT"/>
</dbReference>
<keyword evidence="3 7" id="KW-0489">Methyltransferase</keyword>
<comment type="caution">
    <text evidence="9">The sequence shown here is derived from an EMBL/GenBank/DDBJ whole genome shotgun (WGS) entry which is preliminary data.</text>
</comment>
<dbReference type="GeneID" id="35804623"/>
<organism evidence="9 10">
    <name type="scientific">Acetivibrio thermocellus AD2</name>
    <dbReference type="NCBI Taxonomy" id="1138384"/>
    <lineage>
        <taxon>Bacteria</taxon>
        <taxon>Bacillati</taxon>
        <taxon>Bacillota</taxon>
        <taxon>Clostridia</taxon>
        <taxon>Eubacteriales</taxon>
        <taxon>Oscillospiraceae</taxon>
        <taxon>Acetivibrio</taxon>
    </lineage>
</organism>
<feature type="binding site" evidence="7">
    <location>
        <begin position="110"/>
        <end position="116"/>
    </location>
    <ligand>
        <name>S-adenosyl-L-methionine</name>
        <dbReference type="ChEBI" id="CHEBI:59789"/>
    </ligand>
</feature>
<dbReference type="InterPro" id="IPR027391">
    <property type="entry name" value="Nol1_Nop2_Fmu_2"/>
</dbReference>
<sequence length="456" mass="51611">MKLPEEFLRKMEGLFDAGEFEEFLKSYDMPRFYGLRVNTLKIGVEEFKKLSPFELEPIPWTKDGFYYNEGENPGKHPYYHAGLYYIQEPSAMLPGAVINAEEGDYVLDLCAAPGGKTVQMAAGMKGKGLLIANDISSDRVKALVKNIELCGITNAIVTNESPDRLAKKLCAFFDRILVDAPCSGEGMFRKDEDAAKSWGKFKCDKCCAMQREILESADVMLKPGGYLVYSTCTFSPEENEGMISEFLSRHKNYDILEIPKAYGIDNGRPEWWDNNKELLKTARIWPHKVRGEGHFVALLKKKGDRTVNEKRRKNADSNVIKLMEPFYKFAGENLNINIDGFFTVKGNNLYCLPEEPPDLSGIKVAKFGWYLGEIAKGRFEPSHSFALSLKKEDIRKTLNFSADSVEVLKYLKGETLMIEGEPGYTGILVDGYTLGWAKQTGDMLKNLYPKGWRKMQ</sequence>
<dbReference type="Pfam" id="PF01189">
    <property type="entry name" value="Methyltr_RsmB-F"/>
    <property type="match status" value="1"/>
</dbReference>
<comment type="caution">
    <text evidence="7">Lacks conserved residue(s) required for the propagation of feature annotation.</text>
</comment>
<dbReference type="GO" id="GO:0008173">
    <property type="term" value="F:RNA methyltransferase activity"/>
    <property type="evidence" value="ECO:0007669"/>
    <property type="project" value="InterPro"/>
</dbReference>
<reference evidence="9 10" key="1">
    <citation type="submission" date="2017-09" db="EMBL/GenBank/DDBJ databases">
        <title>Evaluation of Pacific Biosciences Sequencing Technology to Finishing C. thermocellum Genome Sequences.</title>
        <authorList>
            <person name="Brown S."/>
        </authorList>
    </citation>
    <scope>NUCLEOTIDE SEQUENCE [LARGE SCALE GENOMIC DNA]</scope>
    <source>
        <strain evidence="9 10">AD2</strain>
    </source>
</reference>
<proteinExistence type="inferred from homology"/>
<evidence type="ECO:0000256" key="5">
    <source>
        <dbReference type="ARBA" id="ARBA00022691"/>
    </source>
</evidence>
<dbReference type="Pfam" id="PF13636">
    <property type="entry name" value="Methyltranf_PUA"/>
    <property type="match status" value="1"/>
</dbReference>
<comment type="similarity">
    <text evidence="1 7">Belongs to the class I-like SAM-binding methyltransferase superfamily. RsmB/NOP family.</text>
</comment>
<dbReference type="AlphaFoldDB" id="A0AB36TGL9"/>
<dbReference type="EMBL" id="PDBW01000001">
    <property type="protein sequence ID" value="PFH01990.1"/>
    <property type="molecule type" value="Genomic_DNA"/>
</dbReference>
<gene>
    <name evidence="9" type="ORF">M972_11751</name>
</gene>
<evidence type="ECO:0000256" key="6">
    <source>
        <dbReference type="ARBA" id="ARBA00022884"/>
    </source>
</evidence>
<evidence type="ECO:0000259" key="8">
    <source>
        <dbReference type="PROSITE" id="PS51686"/>
    </source>
</evidence>
<keyword evidence="2" id="KW-0963">Cytoplasm</keyword>
<dbReference type="InterPro" id="IPR029063">
    <property type="entry name" value="SAM-dependent_MTases_sf"/>
</dbReference>
<feature type="active site" description="Nucleophile" evidence="7">
    <location>
        <position position="232"/>
    </location>
</feature>
<keyword evidence="4 7" id="KW-0808">Transferase</keyword>
<dbReference type="InterPro" id="IPR049560">
    <property type="entry name" value="MeTrfase_RsmB-F_NOP2_cat"/>
</dbReference>
<evidence type="ECO:0000256" key="7">
    <source>
        <dbReference type="PROSITE-ProRule" id="PRU01023"/>
    </source>
</evidence>
<dbReference type="InterPro" id="IPR018314">
    <property type="entry name" value="RsmB/NOL1/NOP2-like_CS"/>
</dbReference>
<keyword evidence="5 7" id="KW-0949">S-adenosyl-L-methionine</keyword>
<dbReference type="NCBIfam" id="TIGR00446">
    <property type="entry name" value="nop2p"/>
    <property type="match status" value="1"/>
</dbReference>
<evidence type="ECO:0000256" key="2">
    <source>
        <dbReference type="ARBA" id="ARBA00022490"/>
    </source>
</evidence>
<dbReference type="PANTHER" id="PTHR22807:SF30">
    <property type="entry name" value="28S RRNA (CYTOSINE(4447)-C(5))-METHYLTRANSFERASE-RELATED"/>
    <property type="match status" value="1"/>
</dbReference>
<dbReference type="PROSITE" id="PS01153">
    <property type="entry name" value="NOL1_NOP2_SUN"/>
    <property type="match status" value="1"/>
</dbReference>
<dbReference type="PANTHER" id="PTHR22807">
    <property type="entry name" value="NOP2 YEAST -RELATED NOL1/NOP2/FMU SUN DOMAIN-CONTAINING"/>
    <property type="match status" value="1"/>
</dbReference>
<dbReference type="Proteomes" id="UP000223596">
    <property type="component" value="Unassembled WGS sequence"/>
</dbReference>
<evidence type="ECO:0000313" key="10">
    <source>
        <dbReference type="Proteomes" id="UP000223596"/>
    </source>
</evidence>
<dbReference type="Pfam" id="PF17126">
    <property type="entry name" value="RsmF_methylt_CI"/>
    <property type="match status" value="1"/>
</dbReference>
<evidence type="ECO:0000313" key="9">
    <source>
        <dbReference type="EMBL" id="PFH01990.1"/>
    </source>
</evidence>
<feature type="domain" description="SAM-dependent MTase RsmB/NOP-type" evidence="8">
    <location>
        <begin position="23"/>
        <end position="302"/>
    </location>
</feature>